<evidence type="ECO:0000259" key="1">
    <source>
        <dbReference type="Pfam" id="PF12588"/>
    </source>
</evidence>
<gene>
    <name evidence="2" type="ORF">PILCRDRAFT_816090</name>
</gene>
<reference evidence="2 3" key="1">
    <citation type="submission" date="2014-04" db="EMBL/GenBank/DDBJ databases">
        <authorList>
            <consortium name="DOE Joint Genome Institute"/>
            <person name="Kuo A."/>
            <person name="Tarkka M."/>
            <person name="Buscot F."/>
            <person name="Kohler A."/>
            <person name="Nagy L.G."/>
            <person name="Floudas D."/>
            <person name="Copeland A."/>
            <person name="Barry K.W."/>
            <person name="Cichocki N."/>
            <person name="Veneault-Fourrey C."/>
            <person name="LaButti K."/>
            <person name="Lindquist E.A."/>
            <person name="Lipzen A."/>
            <person name="Lundell T."/>
            <person name="Morin E."/>
            <person name="Murat C."/>
            <person name="Sun H."/>
            <person name="Tunlid A."/>
            <person name="Henrissat B."/>
            <person name="Grigoriev I.V."/>
            <person name="Hibbett D.S."/>
            <person name="Martin F."/>
            <person name="Nordberg H.P."/>
            <person name="Cantor M.N."/>
            <person name="Hua S.X."/>
        </authorList>
    </citation>
    <scope>NUCLEOTIDE SEQUENCE [LARGE SCALE GENOMIC DNA]</scope>
    <source>
        <strain evidence="2 3">F 1598</strain>
    </source>
</reference>
<dbReference type="InterPro" id="IPR022237">
    <property type="entry name" value="PsiD-like"/>
</dbReference>
<organism evidence="2 3">
    <name type="scientific">Piloderma croceum (strain F 1598)</name>
    <dbReference type="NCBI Taxonomy" id="765440"/>
    <lineage>
        <taxon>Eukaryota</taxon>
        <taxon>Fungi</taxon>
        <taxon>Dikarya</taxon>
        <taxon>Basidiomycota</taxon>
        <taxon>Agaricomycotina</taxon>
        <taxon>Agaricomycetes</taxon>
        <taxon>Agaricomycetidae</taxon>
        <taxon>Atheliales</taxon>
        <taxon>Atheliaceae</taxon>
        <taxon>Piloderma</taxon>
    </lineage>
</organism>
<feature type="domain" description="L-tryptophan decarboxylase PsiD-like" evidence="1">
    <location>
        <begin position="2"/>
        <end position="34"/>
    </location>
</feature>
<name>A0A0C3CAV5_PILCF</name>
<keyword evidence="3" id="KW-1185">Reference proteome</keyword>
<evidence type="ECO:0000313" key="3">
    <source>
        <dbReference type="Proteomes" id="UP000054166"/>
    </source>
</evidence>
<protein>
    <recommendedName>
        <fullName evidence="1">L-tryptophan decarboxylase PsiD-like domain-containing protein</fullName>
    </recommendedName>
</protein>
<dbReference type="STRING" id="765440.A0A0C3CAV5"/>
<reference evidence="3" key="2">
    <citation type="submission" date="2015-01" db="EMBL/GenBank/DDBJ databases">
        <title>Evolutionary Origins and Diversification of the Mycorrhizal Mutualists.</title>
        <authorList>
            <consortium name="DOE Joint Genome Institute"/>
            <consortium name="Mycorrhizal Genomics Consortium"/>
            <person name="Kohler A."/>
            <person name="Kuo A."/>
            <person name="Nagy L.G."/>
            <person name="Floudas D."/>
            <person name="Copeland A."/>
            <person name="Barry K.W."/>
            <person name="Cichocki N."/>
            <person name="Veneault-Fourrey C."/>
            <person name="LaButti K."/>
            <person name="Lindquist E.A."/>
            <person name="Lipzen A."/>
            <person name="Lundell T."/>
            <person name="Morin E."/>
            <person name="Murat C."/>
            <person name="Riley R."/>
            <person name="Ohm R."/>
            <person name="Sun H."/>
            <person name="Tunlid A."/>
            <person name="Henrissat B."/>
            <person name="Grigoriev I.V."/>
            <person name="Hibbett D.S."/>
            <person name="Martin F."/>
        </authorList>
    </citation>
    <scope>NUCLEOTIDE SEQUENCE [LARGE SCALE GENOMIC DNA]</scope>
    <source>
        <strain evidence="3">F 1598</strain>
    </source>
</reference>
<dbReference type="Pfam" id="PF12588">
    <property type="entry name" value="PSDC"/>
    <property type="match status" value="1"/>
</dbReference>
<evidence type="ECO:0000313" key="2">
    <source>
        <dbReference type="EMBL" id="KIM86832.1"/>
    </source>
</evidence>
<dbReference type="OrthoDB" id="5961150at2759"/>
<accession>A0A0C3CAV5</accession>
<dbReference type="AlphaFoldDB" id="A0A0C3CAV5"/>
<dbReference type="HOGENOM" id="CLU_2386953_0_0_1"/>
<dbReference type="EMBL" id="KN832981">
    <property type="protein sequence ID" value="KIM86832.1"/>
    <property type="molecule type" value="Genomic_DNA"/>
</dbReference>
<sequence length="94" mass="10884">MFADWATFLSSPDSRKTLGEEEGGWFSQPAMRSMEQYYDEYFDQIFVCEPQAPHKGFTSWDHFFNRIFRKGICPPPLQGAGKLNTACESTLYEI</sequence>
<dbReference type="InParanoid" id="A0A0C3CAV5"/>
<proteinExistence type="predicted"/>
<dbReference type="Proteomes" id="UP000054166">
    <property type="component" value="Unassembled WGS sequence"/>
</dbReference>